<dbReference type="GeneTree" id="ENSGT00940000156735"/>
<comment type="subcellular location">
    <subcellularLocation>
        <location evidence="1">Cell junction</location>
    </subcellularLocation>
</comment>
<evidence type="ECO:0000256" key="5">
    <source>
        <dbReference type="ARBA" id="ARBA00022949"/>
    </source>
</evidence>
<dbReference type="InterPro" id="IPR016024">
    <property type="entry name" value="ARM-type_fold"/>
</dbReference>
<keyword evidence="3" id="KW-0677">Repeat</keyword>
<dbReference type="GO" id="GO:0005737">
    <property type="term" value="C:cytoplasm"/>
    <property type="evidence" value="ECO:0007669"/>
    <property type="project" value="TreeGrafter"/>
</dbReference>
<dbReference type="InterPro" id="IPR011989">
    <property type="entry name" value="ARM-like"/>
</dbReference>
<dbReference type="InterPro" id="IPR028435">
    <property type="entry name" value="Plakophilin/d_Catenin"/>
</dbReference>
<dbReference type="Gene3D" id="1.25.10.10">
    <property type="entry name" value="Leucine-rich Repeat Variant"/>
    <property type="match status" value="1"/>
</dbReference>
<dbReference type="PANTHER" id="PTHR10372:SF3">
    <property type="entry name" value="PLAKOPHILIN-1"/>
    <property type="match status" value="1"/>
</dbReference>
<dbReference type="AlphaFoldDB" id="A0A147B4D0"/>
<dbReference type="InterPro" id="IPR000225">
    <property type="entry name" value="Armadillo"/>
</dbReference>
<reference evidence="9" key="2">
    <citation type="submission" date="2025-05" db="UniProtKB">
        <authorList>
            <consortium name="Ensembl"/>
        </authorList>
    </citation>
    <scope>IDENTIFICATION</scope>
</reference>
<evidence type="ECO:0000256" key="6">
    <source>
        <dbReference type="PROSITE-ProRule" id="PRU00259"/>
    </source>
</evidence>
<feature type="compositionally biased region" description="Polar residues" evidence="7">
    <location>
        <begin position="35"/>
        <end position="45"/>
    </location>
</feature>
<dbReference type="GO" id="GO:0005634">
    <property type="term" value="C:nucleus"/>
    <property type="evidence" value="ECO:0007669"/>
    <property type="project" value="TreeGrafter"/>
</dbReference>
<proteinExistence type="inferred from homology"/>
<dbReference type="PROSITE" id="PS50176">
    <property type="entry name" value="ARM_REPEAT"/>
    <property type="match status" value="1"/>
</dbReference>
<dbReference type="Ensembl" id="ENSFHET00000008054.1">
    <property type="protein sequence ID" value="ENSFHEP00000004910.1"/>
    <property type="gene ID" value="ENSFHEG00000005831.1"/>
</dbReference>
<accession>A0A147B4D0</accession>
<dbReference type="GO" id="GO:0098609">
    <property type="term" value="P:cell-cell adhesion"/>
    <property type="evidence" value="ECO:0007669"/>
    <property type="project" value="InterPro"/>
</dbReference>
<dbReference type="EMBL" id="GCES01000687">
    <property type="protein sequence ID" value="JAR85636.1"/>
    <property type="molecule type" value="Transcribed_RNA"/>
</dbReference>
<organism evidence="8">
    <name type="scientific">Fundulus heteroclitus</name>
    <name type="common">Killifish</name>
    <name type="synonym">Mummichog</name>
    <dbReference type="NCBI Taxonomy" id="8078"/>
    <lineage>
        <taxon>Eukaryota</taxon>
        <taxon>Metazoa</taxon>
        <taxon>Chordata</taxon>
        <taxon>Craniata</taxon>
        <taxon>Vertebrata</taxon>
        <taxon>Euteleostomi</taxon>
        <taxon>Actinopterygii</taxon>
        <taxon>Neopterygii</taxon>
        <taxon>Teleostei</taxon>
        <taxon>Neoteleostei</taxon>
        <taxon>Acanthomorphata</taxon>
        <taxon>Ovalentaria</taxon>
        <taxon>Atherinomorphae</taxon>
        <taxon>Cyprinodontiformes</taxon>
        <taxon>Fundulidae</taxon>
        <taxon>Fundulus</taxon>
    </lineage>
</organism>
<feature type="compositionally biased region" description="Polar residues" evidence="7">
    <location>
        <begin position="55"/>
        <end position="74"/>
    </location>
</feature>
<dbReference type="SMART" id="SM00185">
    <property type="entry name" value="ARM"/>
    <property type="match status" value="5"/>
</dbReference>
<keyword evidence="4" id="KW-0130">Cell adhesion</keyword>
<dbReference type="Pfam" id="PF00514">
    <property type="entry name" value="Arm"/>
    <property type="match status" value="2"/>
</dbReference>
<dbReference type="GO" id="GO:0005886">
    <property type="term" value="C:plasma membrane"/>
    <property type="evidence" value="ECO:0007669"/>
    <property type="project" value="TreeGrafter"/>
</dbReference>
<evidence type="ECO:0000313" key="9">
    <source>
        <dbReference type="Ensembl" id="ENSFHEP00000004910.1"/>
    </source>
</evidence>
<keyword evidence="10" id="KW-1185">Reference proteome</keyword>
<dbReference type="PANTHER" id="PTHR10372">
    <property type="entry name" value="PLAKOPHILLIN-RELATED"/>
    <property type="match status" value="1"/>
</dbReference>
<dbReference type="SUPFAM" id="SSF48371">
    <property type="entry name" value="ARM repeat"/>
    <property type="match status" value="1"/>
</dbReference>
<sequence>MMAPDPTRFTSNVGGTVGGTEDTSLEVPSDRDLSSGKQRVLNQVHSIKRSKSKYKSGTTSPTSPVQETSKTFNDFGTSKYKASTYKRSISAGSAGFNRTGTVQMSRNLTTKSIRQIKSPNGLKPSSSDPAMVPDLPLAPSMKVKGQAGESQNGFQNQISGYYRSVKVGKSVTESSTQIVPSPPVISPSNGKTGSFIYPTMEQKSELNSMVNMGDLDLETAVEYLRRTDEGYHQCGANFIQHICYTEDPPKDRVRELGGIPHLVNMLESLRQGPAQAASGALRNLIYRNKENKILVQKYGGIAKALNLMKRTNSTETKKQVTGLLWNLSSEDEVKHELLKTAIPFLTKNVVLPYGSHEADVDPSVFHYSLGCLRNLSSHGMSGRQEMRNRTGLVQSLVEYLKSCVEEDNTDDKSVEHCVCILHNLSYQIWKERPETLDGFEHLRKEKSEIKESPTPGCFSPRSRKAQKESYTSCPRFDEDMALSKMKGLDKLFDLTAIDTYVALLKTSKDKKTVASCCGVLQNLTAGGEEGAKHVSEQVFPKLNDNSTLRALALSTSPAIQKNILALVDNMSRKSSLHFKTAQAALPVLKEMTMSGTWMDAPPKNVAIGCNTMHRLLLVDYDLSKKYLDKALIFKLMEKDMKEHENDEGTIAVRKLLYNLWTDPFLSSVSKKLKIDKIRYINERTIKVHHELTPSLSGD</sequence>
<protein>
    <submittedName>
        <fullName evidence="8 9">Plakophilin-1</fullName>
    </submittedName>
</protein>
<comment type="similarity">
    <text evidence="2">Belongs to the beta-catenin family.</text>
</comment>
<dbReference type="STRING" id="8078.ENSFHEP00000004910"/>
<keyword evidence="5" id="KW-0965">Cell junction</keyword>
<name>A0A147B4D0_FUNHE</name>
<evidence type="ECO:0000313" key="8">
    <source>
        <dbReference type="EMBL" id="JAR85636.1"/>
    </source>
</evidence>
<reference evidence="8" key="1">
    <citation type="submission" date="2015-01" db="EMBL/GenBank/DDBJ databases">
        <title>EvidentialGene: Evidence-directed Construction of Complete mRNA Transcriptomes without Genomes.</title>
        <authorList>
            <person name="Gilbert D.G."/>
        </authorList>
    </citation>
    <scope>NUCLEOTIDE SEQUENCE</scope>
</reference>
<feature type="repeat" description="ARM" evidence="6">
    <location>
        <begin position="257"/>
        <end position="299"/>
    </location>
</feature>
<evidence type="ECO:0000256" key="2">
    <source>
        <dbReference type="ARBA" id="ARBA00005462"/>
    </source>
</evidence>
<feature type="region of interest" description="Disordered" evidence="7">
    <location>
        <begin position="1"/>
        <end position="74"/>
    </location>
</feature>
<dbReference type="Proteomes" id="UP000265000">
    <property type="component" value="Unplaced"/>
</dbReference>
<evidence type="ECO:0000256" key="1">
    <source>
        <dbReference type="ARBA" id="ARBA00004282"/>
    </source>
</evidence>
<evidence type="ECO:0000313" key="10">
    <source>
        <dbReference type="Proteomes" id="UP000265000"/>
    </source>
</evidence>
<evidence type="ECO:0000256" key="7">
    <source>
        <dbReference type="SAM" id="MobiDB-lite"/>
    </source>
</evidence>
<evidence type="ECO:0000256" key="3">
    <source>
        <dbReference type="ARBA" id="ARBA00022737"/>
    </source>
</evidence>
<evidence type="ECO:0000256" key="4">
    <source>
        <dbReference type="ARBA" id="ARBA00022889"/>
    </source>
</evidence>
<dbReference type="GO" id="GO:0005912">
    <property type="term" value="C:adherens junction"/>
    <property type="evidence" value="ECO:0007669"/>
    <property type="project" value="TreeGrafter"/>
</dbReference>